<dbReference type="Proteomes" id="UP000236754">
    <property type="component" value="Unassembled WGS sequence"/>
</dbReference>
<evidence type="ECO:0008006" key="5">
    <source>
        <dbReference type="Google" id="ProtNLM"/>
    </source>
</evidence>
<feature type="chain" id="PRO_5039616568" description="Serine/threonine protein kinase" evidence="2">
    <location>
        <begin position="26"/>
        <end position="157"/>
    </location>
</feature>
<evidence type="ECO:0000256" key="1">
    <source>
        <dbReference type="SAM" id="MobiDB-lite"/>
    </source>
</evidence>
<proteinExistence type="predicted"/>
<sequence>MPRPQHGTAAVSLVLIASAFAPLTAGCDTSSRHPAPPATTAPRSEAELRQQAEGALTRSSEVRLHWTGPVNGPTVLPRTTVGLPDGTSYVVEAACAGNGSLGLSRVTKIPHSGSPTVSCDGGTLRYAFTGGDLISFSFQTYKPASAVLAWQVISNQG</sequence>
<evidence type="ECO:0000256" key="2">
    <source>
        <dbReference type="SAM" id="SignalP"/>
    </source>
</evidence>
<gene>
    <name evidence="3" type="ORF">SAMN05216223_13032</name>
</gene>
<feature type="signal peptide" evidence="2">
    <location>
        <begin position="1"/>
        <end position="25"/>
    </location>
</feature>
<dbReference type="EMBL" id="FNVU01000030">
    <property type="protein sequence ID" value="SEG94422.1"/>
    <property type="molecule type" value="Genomic_DNA"/>
</dbReference>
<keyword evidence="2" id="KW-0732">Signal</keyword>
<organism evidence="3 4">
    <name type="scientific">Actinacidiphila yanglinensis</name>
    <dbReference type="NCBI Taxonomy" id="310779"/>
    <lineage>
        <taxon>Bacteria</taxon>
        <taxon>Bacillati</taxon>
        <taxon>Actinomycetota</taxon>
        <taxon>Actinomycetes</taxon>
        <taxon>Kitasatosporales</taxon>
        <taxon>Streptomycetaceae</taxon>
        <taxon>Actinacidiphila</taxon>
    </lineage>
</organism>
<protein>
    <recommendedName>
        <fullName evidence="5">Serine/threonine protein kinase</fullName>
    </recommendedName>
</protein>
<feature type="region of interest" description="Disordered" evidence="1">
    <location>
        <begin position="27"/>
        <end position="58"/>
    </location>
</feature>
<name>A0A1H6E9P7_9ACTN</name>
<evidence type="ECO:0000313" key="3">
    <source>
        <dbReference type="EMBL" id="SEG94422.1"/>
    </source>
</evidence>
<reference evidence="3 4" key="1">
    <citation type="submission" date="2016-10" db="EMBL/GenBank/DDBJ databases">
        <authorList>
            <person name="de Groot N.N."/>
        </authorList>
    </citation>
    <scope>NUCLEOTIDE SEQUENCE [LARGE SCALE GENOMIC DNA]</scope>
    <source>
        <strain evidence="3 4">CGMCC 4.2023</strain>
    </source>
</reference>
<dbReference type="AlphaFoldDB" id="A0A1H6E9P7"/>
<keyword evidence="4" id="KW-1185">Reference proteome</keyword>
<accession>A0A1H6E9P7</accession>
<dbReference type="PROSITE" id="PS51257">
    <property type="entry name" value="PROKAR_LIPOPROTEIN"/>
    <property type="match status" value="1"/>
</dbReference>
<evidence type="ECO:0000313" key="4">
    <source>
        <dbReference type="Proteomes" id="UP000236754"/>
    </source>
</evidence>